<proteinExistence type="predicted"/>
<feature type="compositionally biased region" description="Polar residues" evidence="1">
    <location>
        <begin position="49"/>
        <end position="58"/>
    </location>
</feature>
<keyword evidence="3" id="KW-1185">Reference proteome</keyword>
<dbReference type="Proteomes" id="UP001357485">
    <property type="component" value="Unassembled WGS sequence"/>
</dbReference>
<evidence type="ECO:0000313" key="2">
    <source>
        <dbReference type="EMBL" id="KAK5182802.1"/>
    </source>
</evidence>
<evidence type="ECO:0000313" key="3">
    <source>
        <dbReference type="Proteomes" id="UP001357485"/>
    </source>
</evidence>
<comment type="caution">
    <text evidence="2">The sequence shown here is derived from an EMBL/GenBank/DDBJ whole genome shotgun (WGS) entry which is preliminary data.</text>
</comment>
<reference evidence="2 3" key="1">
    <citation type="submission" date="2023-08" db="EMBL/GenBank/DDBJ databases">
        <title>Black Yeasts Isolated from many extreme environments.</title>
        <authorList>
            <person name="Coleine C."/>
            <person name="Stajich J.E."/>
            <person name="Selbmann L."/>
        </authorList>
    </citation>
    <scope>NUCLEOTIDE SEQUENCE [LARGE SCALE GENOMIC DNA]</scope>
    <source>
        <strain evidence="2 3">CCFEE 536</strain>
    </source>
</reference>
<gene>
    <name evidence="2" type="ORF">LTR16_010178</name>
</gene>
<organism evidence="2 3">
    <name type="scientific">Cryomyces antarcticus</name>
    <dbReference type="NCBI Taxonomy" id="329879"/>
    <lineage>
        <taxon>Eukaryota</taxon>
        <taxon>Fungi</taxon>
        <taxon>Dikarya</taxon>
        <taxon>Ascomycota</taxon>
        <taxon>Pezizomycotina</taxon>
        <taxon>Dothideomycetes</taxon>
        <taxon>Dothideomycetes incertae sedis</taxon>
        <taxon>Cryomyces</taxon>
    </lineage>
</organism>
<sequence length="149" mass="15927">KERGILINESRSRENVEFEGYSSSVTLRARVSPRSPSTSRQNKDPFNNKPVQQDDQIITGNYDSPGKIGVVGQQLGKVGVNIRSMSVASLDKEDADLDKNGSKEATANGGVEGQNEALMILGVEGTVEEHVTKSLVGDEGVLEASVVVL</sequence>
<dbReference type="Gene3D" id="3.30.70.260">
    <property type="match status" value="1"/>
</dbReference>
<dbReference type="SUPFAM" id="SSF55021">
    <property type="entry name" value="ACT-like"/>
    <property type="match status" value="1"/>
</dbReference>
<feature type="region of interest" description="Disordered" evidence="1">
    <location>
        <begin position="17"/>
        <end position="58"/>
    </location>
</feature>
<dbReference type="InterPro" id="IPR045865">
    <property type="entry name" value="ACT-like_dom_sf"/>
</dbReference>
<evidence type="ECO:0000256" key="1">
    <source>
        <dbReference type="SAM" id="MobiDB-lite"/>
    </source>
</evidence>
<dbReference type="EMBL" id="JAVRRA010019242">
    <property type="protein sequence ID" value="KAK5182802.1"/>
    <property type="molecule type" value="Genomic_DNA"/>
</dbReference>
<protein>
    <submittedName>
        <fullName evidence="2">Uncharacterized protein</fullName>
    </submittedName>
</protein>
<name>A0ABR0LJ66_9PEZI</name>
<feature type="non-terminal residue" evidence="2">
    <location>
        <position position="1"/>
    </location>
</feature>
<accession>A0ABR0LJ66</accession>
<feature type="region of interest" description="Disordered" evidence="1">
    <location>
        <begin position="92"/>
        <end position="111"/>
    </location>
</feature>